<dbReference type="PROSITE" id="PS50240">
    <property type="entry name" value="TRYPSIN_DOM"/>
    <property type="match status" value="1"/>
</dbReference>
<dbReference type="SMART" id="SM00020">
    <property type="entry name" value="Tryp_SPc"/>
    <property type="match status" value="1"/>
</dbReference>
<keyword evidence="3" id="KW-0732">Signal</keyword>
<comment type="similarity">
    <text evidence="2">Belongs to the peptidase S1 family. CLIP subfamily.</text>
</comment>
<dbReference type="PRINTS" id="PR00722">
    <property type="entry name" value="CHYMOTRYPSIN"/>
</dbReference>
<keyword evidence="1" id="KW-1015">Disulfide bond</keyword>
<protein>
    <submittedName>
        <fullName evidence="6">Vitamin K-dependent protein C isoform X1</fullName>
    </submittedName>
</protein>
<feature type="domain" description="Peptidase S1" evidence="4">
    <location>
        <begin position="187"/>
        <end position="439"/>
    </location>
</feature>
<dbReference type="InterPro" id="IPR009003">
    <property type="entry name" value="Peptidase_S1_PA"/>
</dbReference>
<gene>
    <name evidence="6" type="primary">LOC112055224</name>
</gene>
<feature type="chain" id="PRO_5046531352" evidence="3">
    <location>
        <begin position="18"/>
        <end position="439"/>
    </location>
</feature>
<evidence type="ECO:0000313" key="5">
    <source>
        <dbReference type="Proteomes" id="UP001652582"/>
    </source>
</evidence>
<dbReference type="Pfam" id="PF00089">
    <property type="entry name" value="Trypsin"/>
    <property type="match status" value="1"/>
</dbReference>
<name>A0ABM3M016_BICAN</name>
<reference evidence="6" key="1">
    <citation type="submission" date="2025-08" db="UniProtKB">
        <authorList>
            <consortium name="RefSeq"/>
        </authorList>
    </citation>
    <scope>IDENTIFICATION</scope>
</reference>
<proteinExistence type="inferred from homology"/>
<evidence type="ECO:0000256" key="1">
    <source>
        <dbReference type="ARBA" id="ARBA00023157"/>
    </source>
</evidence>
<dbReference type="InterPro" id="IPR001254">
    <property type="entry name" value="Trypsin_dom"/>
</dbReference>
<accession>A0ABM3M016</accession>
<evidence type="ECO:0000259" key="4">
    <source>
        <dbReference type="PROSITE" id="PS50240"/>
    </source>
</evidence>
<evidence type="ECO:0000256" key="2">
    <source>
        <dbReference type="ARBA" id="ARBA00024195"/>
    </source>
</evidence>
<evidence type="ECO:0000256" key="3">
    <source>
        <dbReference type="SAM" id="SignalP"/>
    </source>
</evidence>
<evidence type="ECO:0000313" key="6">
    <source>
        <dbReference type="RefSeq" id="XP_052744660.1"/>
    </source>
</evidence>
<dbReference type="InterPro" id="IPR001314">
    <property type="entry name" value="Peptidase_S1A"/>
</dbReference>
<feature type="signal peptide" evidence="3">
    <location>
        <begin position="1"/>
        <end position="17"/>
    </location>
</feature>
<dbReference type="InterPro" id="IPR051487">
    <property type="entry name" value="Ser/Thr_Proteases_Immune/Dev"/>
</dbReference>
<keyword evidence="5" id="KW-1185">Reference proteome</keyword>
<dbReference type="SUPFAM" id="SSF50494">
    <property type="entry name" value="Trypsin-like serine proteases"/>
    <property type="match status" value="1"/>
</dbReference>
<dbReference type="InterPro" id="IPR043504">
    <property type="entry name" value="Peptidase_S1_PA_chymotrypsin"/>
</dbReference>
<dbReference type="PANTHER" id="PTHR24256">
    <property type="entry name" value="TRYPTASE-RELATED"/>
    <property type="match status" value="1"/>
</dbReference>
<organism evidence="5 6">
    <name type="scientific">Bicyclus anynana</name>
    <name type="common">Squinting bush brown butterfly</name>
    <dbReference type="NCBI Taxonomy" id="110368"/>
    <lineage>
        <taxon>Eukaryota</taxon>
        <taxon>Metazoa</taxon>
        <taxon>Ecdysozoa</taxon>
        <taxon>Arthropoda</taxon>
        <taxon>Hexapoda</taxon>
        <taxon>Insecta</taxon>
        <taxon>Pterygota</taxon>
        <taxon>Neoptera</taxon>
        <taxon>Endopterygota</taxon>
        <taxon>Lepidoptera</taxon>
        <taxon>Glossata</taxon>
        <taxon>Ditrysia</taxon>
        <taxon>Papilionoidea</taxon>
        <taxon>Nymphalidae</taxon>
        <taxon>Satyrinae</taxon>
        <taxon>Satyrini</taxon>
        <taxon>Mycalesina</taxon>
        <taxon>Bicyclus</taxon>
    </lineage>
</organism>
<sequence>MKLVCLFICVVILRCDSLSPIASSTVKVYPCKNTEYIAAWIEPGLPLEEYTKYYLDIIKSFPANSFVKVSFDAEVNITFAVVSENDQFSRITYSDGDIFTLCFSTQQEGLGLVVMGVVPGLIPNVKGLTIDDVELCTEPDVGFVDKYADIGKTSPQEEYKWRAEIQRSEKADVLRNCGRRWVTSERIEDGPAQSGYWPWFVAIYELQQGSLFYICGGTLISKSFVLTAGYCTANKKPEKISAAMGIYHLTDYSLDVKRIHVKEIITAKNYKSADYDNQLSLLRLERDVPFRSDIQPACLWPNAAAGPRVGNITVMVGWGYDDDDEELTILQQANLPLVSDHDCIQRDPVYGRLLNEHTFCAGYLGDGASPCKGDGGIAFLVVTPDKIQDSTGQGSKVTGSWQVKGILSHSEQSPEEPCTQSYALFTDVEKYWNWIHRYL</sequence>
<dbReference type="GeneID" id="112055224"/>
<dbReference type="RefSeq" id="XP_052744660.1">
    <property type="nucleotide sequence ID" value="XM_052888700.1"/>
</dbReference>
<dbReference type="Proteomes" id="UP001652582">
    <property type="component" value="Chromosome 23"/>
</dbReference>
<dbReference type="CDD" id="cd00190">
    <property type="entry name" value="Tryp_SPc"/>
    <property type="match status" value="1"/>
</dbReference>
<dbReference type="Gene3D" id="2.40.10.10">
    <property type="entry name" value="Trypsin-like serine proteases"/>
    <property type="match status" value="1"/>
</dbReference>